<dbReference type="Proteomes" id="UP001055439">
    <property type="component" value="Chromosome 2"/>
</dbReference>
<feature type="region of interest" description="Disordered" evidence="1">
    <location>
        <begin position="1"/>
        <end position="25"/>
    </location>
</feature>
<proteinExistence type="predicted"/>
<feature type="compositionally biased region" description="Gly residues" evidence="1">
    <location>
        <begin position="1"/>
        <end position="11"/>
    </location>
</feature>
<dbReference type="FunFam" id="3.90.550.50:FF:000006">
    <property type="entry name" value="Fringe-related protein-like"/>
    <property type="match status" value="1"/>
</dbReference>
<dbReference type="PANTHER" id="PTHR10811">
    <property type="entry name" value="FRINGE-RELATED"/>
    <property type="match status" value="1"/>
</dbReference>
<protein>
    <submittedName>
        <fullName evidence="3">Uncharacterized protein</fullName>
    </submittedName>
</protein>
<feature type="transmembrane region" description="Helical" evidence="2">
    <location>
        <begin position="60"/>
        <end position="81"/>
    </location>
</feature>
<keyword evidence="2" id="KW-0812">Transmembrane</keyword>
<evidence type="ECO:0000313" key="4">
    <source>
        <dbReference type="Proteomes" id="UP001055439"/>
    </source>
</evidence>
<dbReference type="InterPro" id="IPR006740">
    <property type="entry name" value="DUF604"/>
</dbReference>
<keyword evidence="4" id="KW-1185">Reference proteome</keyword>
<sequence>MRDEGAGGGGNHKVPSDAKSVAPNNTKPLSVWGVLGGDGHHHHNAKPLPHSWASRDCKPFFMLHRLVLLLILSVLLLYFPYTYNLLFSPLPSCPVSSTATASIADAVLHLSSANFTTSIGNGSSADVGKSSPSTPVPVAALRSPSSAAAASPAATGLQHIVFGIAASAKLWEKRKAYIKVWWRPRRMRGFVWLDKPVKELKATDPGLPLLKISGDTSRFPYTHRKGDRSAIRISRIVSETFRLGLPNVRWFVMGDDDTVFFPDNLARILSRFDHRQPYYIGSHSESHLQNIYFSYNMAYGGGGFAISGPLAAALARVQDKCLYRYPALYGSDDRIQACMAELGVPLTRYPGFHQYDVYGDLLGLLAAHPVVPLVSLHHLDVVQPLFPGAGSRAAAIRRLFDGPVRLDSGGVMQQSICYERRRLWTVSVAWGFAVTVVRGVISPREMEMPARTFLNWYPRADYTAYAFNTRPVARNQCQKPFVYYLASARYDNVHQTTVTEYDRHRETRPLCKWRMANPSALVDRIVVHKKPDHGLWDRAPRRNCCRVLSSPKDAKKRERSMVIDVGTCQEDEISGIN</sequence>
<evidence type="ECO:0000313" key="3">
    <source>
        <dbReference type="EMBL" id="URD91013.1"/>
    </source>
</evidence>
<dbReference type="Gene3D" id="3.90.550.50">
    <property type="match status" value="1"/>
</dbReference>
<dbReference type="OrthoDB" id="421979at2759"/>
<gene>
    <name evidence="3" type="ORF">MUK42_26605</name>
</gene>
<dbReference type="EMBL" id="CP097504">
    <property type="protein sequence ID" value="URD91013.1"/>
    <property type="molecule type" value="Genomic_DNA"/>
</dbReference>
<evidence type="ECO:0000256" key="2">
    <source>
        <dbReference type="SAM" id="Phobius"/>
    </source>
</evidence>
<dbReference type="Pfam" id="PF04646">
    <property type="entry name" value="DUF604"/>
    <property type="match status" value="1"/>
</dbReference>
<keyword evidence="2" id="KW-1133">Transmembrane helix</keyword>
<dbReference type="AlphaFoldDB" id="A0A9E7F8Q9"/>
<reference evidence="3" key="1">
    <citation type="submission" date="2022-05" db="EMBL/GenBank/DDBJ databases">
        <title>The Musa troglodytarum L. genome provides insights into the mechanism of non-climacteric behaviour and enrichment of carotenoids.</title>
        <authorList>
            <person name="Wang J."/>
        </authorList>
    </citation>
    <scope>NUCLEOTIDE SEQUENCE</scope>
    <source>
        <tissue evidence="3">Leaf</tissue>
    </source>
</reference>
<keyword evidence="2" id="KW-0472">Membrane</keyword>
<evidence type="ECO:0000256" key="1">
    <source>
        <dbReference type="SAM" id="MobiDB-lite"/>
    </source>
</evidence>
<organism evidence="3 4">
    <name type="scientific">Musa troglodytarum</name>
    <name type="common">fe'i banana</name>
    <dbReference type="NCBI Taxonomy" id="320322"/>
    <lineage>
        <taxon>Eukaryota</taxon>
        <taxon>Viridiplantae</taxon>
        <taxon>Streptophyta</taxon>
        <taxon>Embryophyta</taxon>
        <taxon>Tracheophyta</taxon>
        <taxon>Spermatophyta</taxon>
        <taxon>Magnoliopsida</taxon>
        <taxon>Liliopsida</taxon>
        <taxon>Zingiberales</taxon>
        <taxon>Musaceae</taxon>
        <taxon>Musa</taxon>
    </lineage>
</organism>
<accession>A0A9E7F8Q9</accession>
<name>A0A9E7F8Q9_9LILI</name>